<keyword evidence="1" id="KW-1133">Transmembrane helix</keyword>
<accession>A0A150PHZ6</accession>
<comment type="caution">
    <text evidence="2">The sequence shown here is derived from an EMBL/GenBank/DDBJ whole genome shotgun (WGS) entry which is preliminary data.</text>
</comment>
<feature type="transmembrane region" description="Helical" evidence="1">
    <location>
        <begin position="34"/>
        <end position="56"/>
    </location>
</feature>
<dbReference type="AlphaFoldDB" id="A0A150PHZ6"/>
<dbReference type="Proteomes" id="UP000075420">
    <property type="component" value="Unassembled WGS sequence"/>
</dbReference>
<feature type="transmembrane region" description="Helical" evidence="1">
    <location>
        <begin position="85"/>
        <end position="107"/>
    </location>
</feature>
<keyword evidence="1" id="KW-0812">Transmembrane</keyword>
<dbReference type="EMBL" id="JELY01001566">
    <property type="protein sequence ID" value="KYF55331.1"/>
    <property type="molecule type" value="Genomic_DNA"/>
</dbReference>
<evidence type="ECO:0000313" key="2">
    <source>
        <dbReference type="EMBL" id="KYF55331.1"/>
    </source>
</evidence>
<reference evidence="2 3" key="1">
    <citation type="submission" date="2014-02" db="EMBL/GenBank/DDBJ databases">
        <title>The small core and large imbalanced accessory genome model reveals a collaborative survival strategy of Sorangium cellulosum strains in nature.</title>
        <authorList>
            <person name="Han K."/>
            <person name="Peng R."/>
            <person name="Blom J."/>
            <person name="Li Y.-Z."/>
        </authorList>
    </citation>
    <scope>NUCLEOTIDE SEQUENCE [LARGE SCALE GENOMIC DNA]</scope>
    <source>
        <strain evidence="2 3">So0157-25</strain>
    </source>
</reference>
<evidence type="ECO:0000313" key="3">
    <source>
        <dbReference type="Proteomes" id="UP000075420"/>
    </source>
</evidence>
<proteinExistence type="predicted"/>
<evidence type="ECO:0000256" key="1">
    <source>
        <dbReference type="SAM" id="Phobius"/>
    </source>
</evidence>
<name>A0A150PHZ6_SORCE</name>
<organism evidence="2 3">
    <name type="scientific">Sorangium cellulosum</name>
    <name type="common">Polyangium cellulosum</name>
    <dbReference type="NCBI Taxonomy" id="56"/>
    <lineage>
        <taxon>Bacteria</taxon>
        <taxon>Pseudomonadati</taxon>
        <taxon>Myxococcota</taxon>
        <taxon>Polyangia</taxon>
        <taxon>Polyangiales</taxon>
        <taxon>Polyangiaceae</taxon>
        <taxon>Sorangium</taxon>
    </lineage>
</organism>
<feature type="transmembrane region" description="Helical" evidence="1">
    <location>
        <begin position="63"/>
        <end position="79"/>
    </location>
</feature>
<gene>
    <name evidence="2" type="ORF">BE08_13300</name>
</gene>
<sequence>MSESAAIGIAVLFAVSLLVRVAPSLIRPPLRADLMARVEAVVPVAVLLNLAAFCAFSEIKGRALPASAGLAALLALLLVRPRLPLVLLIALASAAYIGAATLHPAALP</sequence>
<keyword evidence="1" id="KW-0472">Membrane</keyword>
<protein>
    <submittedName>
        <fullName evidence="2">Uncharacterized protein</fullName>
    </submittedName>
</protein>